<name>A0A7J0BXT7_9BACT</name>
<keyword evidence="3" id="KW-1185">Reference proteome</keyword>
<dbReference type="EMBL" id="BLVP01000010">
    <property type="protein sequence ID" value="GFM37991.1"/>
    <property type="molecule type" value="Genomic_DNA"/>
</dbReference>
<sequence>MSYAELDTIRTSGPLTVTDDGTTHHIPAGTEGTVVYVHDRAAAYEVEFVLAPGSYGPNDEILDYPVECLATLTPDQITERAPDA</sequence>
<accession>A0A7J0BXT7</accession>
<feature type="region of interest" description="Disordered" evidence="1">
    <location>
        <begin position="1"/>
        <end position="24"/>
    </location>
</feature>
<gene>
    <name evidence="2" type="ORF">DSM19430T_26750</name>
</gene>
<protein>
    <recommendedName>
        <fullName evidence="4">DUF4926 domain-containing protein</fullName>
    </recommendedName>
</protein>
<evidence type="ECO:0000256" key="1">
    <source>
        <dbReference type="SAM" id="MobiDB-lite"/>
    </source>
</evidence>
<organism evidence="2 3">
    <name type="scientific">Desulfovibrio psychrotolerans</name>
    <dbReference type="NCBI Taxonomy" id="415242"/>
    <lineage>
        <taxon>Bacteria</taxon>
        <taxon>Pseudomonadati</taxon>
        <taxon>Thermodesulfobacteriota</taxon>
        <taxon>Desulfovibrionia</taxon>
        <taxon>Desulfovibrionales</taxon>
        <taxon>Desulfovibrionaceae</taxon>
        <taxon>Desulfovibrio</taxon>
    </lineage>
</organism>
<evidence type="ECO:0000313" key="2">
    <source>
        <dbReference type="EMBL" id="GFM37991.1"/>
    </source>
</evidence>
<dbReference type="Proteomes" id="UP000503820">
    <property type="component" value="Unassembled WGS sequence"/>
</dbReference>
<comment type="caution">
    <text evidence="2">The sequence shown here is derived from an EMBL/GenBank/DDBJ whole genome shotgun (WGS) entry which is preliminary data.</text>
</comment>
<evidence type="ECO:0008006" key="4">
    <source>
        <dbReference type="Google" id="ProtNLM"/>
    </source>
</evidence>
<proteinExistence type="predicted"/>
<dbReference type="RefSeq" id="WP_174410600.1">
    <property type="nucleotide sequence ID" value="NZ_BLVP01000010.1"/>
</dbReference>
<reference evidence="2 3" key="1">
    <citation type="submission" date="2020-05" db="EMBL/GenBank/DDBJ databases">
        <title>Draft genome sequence of Desulfovibrio psychrotolerans JS1T.</title>
        <authorList>
            <person name="Ueno A."/>
            <person name="Tamazawa S."/>
            <person name="Tamamura S."/>
            <person name="Murakami T."/>
            <person name="Kiyama T."/>
            <person name="Inomata H."/>
            <person name="Amano Y."/>
            <person name="Miyakawa K."/>
            <person name="Tamaki H."/>
            <person name="Naganuma T."/>
            <person name="Kaneko K."/>
        </authorList>
    </citation>
    <scope>NUCLEOTIDE SEQUENCE [LARGE SCALE GENOMIC DNA]</scope>
    <source>
        <strain evidence="2 3">JS1</strain>
    </source>
</reference>
<dbReference type="AlphaFoldDB" id="A0A7J0BXT7"/>
<evidence type="ECO:0000313" key="3">
    <source>
        <dbReference type="Proteomes" id="UP000503820"/>
    </source>
</evidence>